<dbReference type="SMART" id="SM00343">
    <property type="entry name" value="ZnF_C2HC"/>
    <property type="match status" value="1"/>
</dbReference>
<keyword evidence="1" id="KW-0479">Metal-binding</keyword>
<evidence type="ECO:0000256" key="2">
    <source>
        <dbReference type="SAM" id="MobiDB-lite"/>
    </source>
</evidence>
<organism evidence="4 5">
    <name type="scientific">Champsocephalus esox</name>
    <name type="common">pike icefish</name>
    <dbReference type="NCBI Taxonomy" id="159716"/>
    <lineage>
        <taxon>Eukaryota</taxon>
        <taxon>Metazoa</taxon>
        <taxon>Chordata</taxon>
        <taxon>Craniata</taxon>
        <taxon>Vertebrata</taxon>
        <taxon>Euteleostomi</taxon>
        <taxon>Actinopterygii</taxon>
        <taxon>Neopterygii</taxon>
        <taxon>Teleostei</taxon>
        <taxon>Neoteleostei</taxon>
        <taxon>Acanthomorphata</taxon>
        <taxon>Eupercaria</taxon>
        <taxon>Perciformes</taxon>
        <taxon>Notothenioidei</taxon>
        <taxon>Channichthyidae</taxon>
        <taxon>Champsocephalus</taxon>
    </lineage>
</organism>
<dbReference type="InterPro" id="IPR036875">
    <property type="entry name" value="Znf_CCHC_sf"/>
</dbReference>
<keyword evidence="5" id="KW-1185">Reference proteome</keyword>
<dbReference type="GO" id="GO:0008270">
    <property type="term" value="F:zinc ion binding"/>
    <property type="evidence" value="ECO:0007669"/>
    <property type="project" value="UniProtKB-KW"/>
</dbReference>
<sequence>MAATSGMAIEPEKAGQTPPTIQAREVPEIQVQNQQFRGRQSGRGGKPRSRRRTDEGCYKCGQLTHWSRECPQNIAPNNGPPCRYPGEVSMMTTEAGGPRDVKDEQGCQT</sequence>
<dbReference type="SUPFAM" id="SSF57756">
    <property type="entry name" value="Retrovirus zinc finger-like domains"/>
    <property type="match status" value="1"/>
</dbReference>
<evidence type="ECO:0000313" key="4">
    <source>
        <dbReference type="EMBL" id="KAK5883047.1"/>
    </source>
</evidence>
<proteinExistence type="predicted"/>
<dbReference type="Pfam" id="PF00098">
    <property type="entry name" value="zf-CCHC"/>
    <property type="match status" value="1"/>
</dbReference>
<accession>A0AAN8BE16</accession>
<evidence type="ECO:0000256" key="1">
    <source>
        <dbReference type="PROSITE-ProRule" id="PRU00047"/>
    </source>
</evidence>
<keyword evidence="1" id="KW-0862">Zinc</keyword>
<dbReference type="GO" id="GO:0003676">
    <property type="term" value="F:nucleic acid binding"/>
    <property type="evidence" value="ECO:0007669"/>
    <property type="project" value="InterPro"/>
</dbReference>
<dbReference type="PROSITE" id="PS50158">
    <property type="entry name" value="ZF_CCHC"/>
    <property type="match status" value="1"/>
</dbReference>
<name>A0AAN8BE16_9TELE</name>
<comment type="caution">
    <text evidence="4">The sequence shown here is derived from an EMBL/GenBank/DDBJ whole genome shotgun (WGS) entry which is preliminary data.</text>
</comment>
<protein>
    <recommendedName>
        <fullName evidence="3">CCHC-type domain-containing protein</fullName>
    </recommendedName>
</protein>
<evidence type="ECO:0000259" key="3">
    <source>
        <dbReference type="PROSITE" id="PS50158"/>
    </source>
</evidence>
<feature type="domain" description="CCHC-type" evidence="3">
    <location>
        <begin position="57"/>
        <end position="72"/>
    </location>
</feature>
<dbReference type="InterPro" id="IPR001878">
    <property type="entry name" value="Znf_CCHC"/>
</dbReference>
<dbReference type="AlphaFoldDB" id="A0AAN8BE16"/>
<dbReference type="Proteomes" id="UP001335648">
    <property type="component" value="Unassembled WGS sequence"/>
</dbReference>
<dbReference type="EMBL" id="JAULUE010002061">
    <property type="protein sequence ID" value="KAK5883047.1"/>
    <property type="molecule type" value="Genomic_DNA"/>
</dbReference>
<keyword evidence="1" id="KW-0863">Zinc-finger</keyword>
<reference evidence="4 5" key="1">
    <citation type="journal article" date="2023" name="Mol. Biol. Evol.">
        <title>Genomics of Secondarily Temperate Adaptation in the Only Non-Antarctic Icefish.</title>
        <authorList>
            <person name="Rivera-Colon A.G."/>
            <person name="Rayamajhi N."/>
            <person name="Minhas B.F."/>
            <person name="Madrigal G."/>
            <person name="Bilyk K.T."/>
            <person name="Yoon V."/>
            <person name="Hune M."/>
            <person name="Gregory S."/>
            <person name="Cheng C.H.C."/>
            <person name="Catchen J.M."/>
        </authorList>
    </citation>
    <scope>NUCLEOTIDE SEQUENCE [LARGE SCALE GENOMIC DNA]</scope>
    <source>
        <strain evidence="4">JC2023a</strain>
    </source>
</reference>
<dbReference type="Gene3D" id="4.10.60.10">
    <property type="entry name" value="Zinc finger, CCHC-type"/>
    <property type="match status" value="1"/>
</dbReference>
<evidence type="ECO:0000313" key="5">
    <source>
        <dbReference type="Proteomes" id="UP001335648"/>
    </source>
</evidence>
<feature type="region of interest" description="Disordered" evidence="2">
    <location>
        <begin position="1"/>
        <end position="55"/>
    </location>
</feature>
<gene>
    <name evidence="4" type="ORF">CesoFtcFv8_019417</name>
</gene>